<comment type="catalytic activity">
    <reaction evidence="9">
        <text>L-seryl-[protein] + ATP = O-phospho-L-seryl-[protein] + ADP + H(+)</text>
        <dbReference type="Rhea" id="RHEA:17989"/>
        <dbReference type="Rhea" id="RHEA-COMP:9863"/>
        <dbReference type="Rhea" id="RHEA-COMP:11604"/>
        <dbReference type="ChEBI" id="CHEBI:15378"/>
        <dbReference type="ChEBI" id="CHEBI:29999"/>
        <dbReference type="ChEBI" id="CHEBI:30616"/>
        <dbReference type="ChEBI" id="CHEBI:83421"/>
        <dbReference type="ChEBI" id="CHEBI:456216"/>
        <dbReference type="EC" id="2.7.11.1"/>
    </reaction>
</comment>
<dbReference type="InterPro" id="IPR011989">
    <property type="entry name" value="ARM-like"/>
</dbReference>
<evidence type="ECO:0000256" key="9">
    <source>
        <dbReference type="ARBA" id="ARBA00048679"/>
    </source>
</evidence>
<keyword evidence="5" id="KW-0547">Nucleotide-binding</keyword>
<keyword evidence="6" id="KW-0418">Kinase</keyword>
<reference evidence="10" key="1">
    <citation type="submission" date="2019-12" db="EMBL/GenBank/DDBJ databases">
        <title>Genome sequencing and annotation of Brassica cretica.</title>
        <authorList>
            <person name="Studholme D.J."/>
            <person name="Sarris P.F."/>
        </authorList>
    </citation>
    <scope>NUCLEOTIDE SEQUENCE</scope>
    <source>
        <strain evidence="10">PFS-001/15</strain>
        <tissue evidence="10">Leaf</tissue>
    </source>
</reference>
<dbReference type="InterPro" id="IPR000357">
    <property type="entry name" value="HEAT"/>
</dbReference>
<dbReference type="AlphaFoldDB" id="A0A8S9HUK0"/>
<dbReference type="GO" id="GO:0004674">
    <property type="term" value="F:protein serine/threonine kinase activity"/>
    <property type="evidence" value="ECO:0007669"/>
    <property type="project" value="UniProtKB-KW"/>
</dbReference>
<dbReference type="EC" id="2.7.11.1" evidence="1"/>
<evidence type="ECO:0000256" key="6">
    <source>
        <dbReference type="ARBA" id="ARBA00022777"/>
    </source>
</evidence>
<keyword evidence="2" id="KW-0723">Serine/threonine-protein kinase</keyword>
<keyword evidence="3" id="KW-0808">Transferase</keyword>
<evidence type="ECO:0000256" key="8">
    <source>
        <dbReference type="ARBA" id="ARBA00047899"/>
    </source>
</evidence>
<gene>
    <name evidence="10" type="ORF">F2Q68_00015865</name>
</gene>
<evidence type="ECO:0000256" key="1">
    <source>
        <dbReference type="ARBA" id="ARBA00012513"/>
    </source>
</evidence>
<protein>
    <recommendedName>
        <fullName evidence="1">non-specific serine/threonine protein kinase</fullName>
        <ecNumber evidence="1">2.7.11.1</ecNumber>
    </recommendedName>
</protein>
<organism evidence="10 11">
    <name type="scientific">Brassica cretica</name>
    <name type="common">Mustard</name>
    <dbReference type="NCBI Taxonomy" id="69181"/>
    <lineage>
        <taxon>Eukaryota</taxon>
        <taxon>Viridiplantae</taxon>
        <taxon>Streptophyta</taxon>
        <taxon>Embryophyta</taxon>
        <taxon>Tracheophyta</taxon>
        <taxon>Spermatophyta</taxon>
        <taxon>Magnoliopsida</taxon>
        <taxon>eudicotyledons</taxon>
        <taxon>Gunneridae</taxon>
        <taxon>Pentapetalae</taxon>
        <taxon>rosids</taxon>
        <taxon>malvids</taxon>
        <taxon>Brassicales</taxon>
        <taxon>Brassicaceae</taxon>
        <taxon>Brassiceae</taxon>
        <taxon>Brassica</taxon>
    </lineage>
</organism>
<dbReference type="Proteomes" id="UP000712281">
    <property type="component" value="Unassembled WGS sequence"/>
</dbReference>
<comment type="caution">
    <text evidence="10">The sequence shown here is derived from an EMBL/GenBank/DDBJ whole genome shotgun (WGS) entry which is preliminary data.</text>
</comment>
<dbReference type="PANTHER" id="PTHR22983:SF6">
    <property type="entry name" value="SERINE_THREONINE-PROTEIN KINASE 36"/>
    <property type="match status" value="1"/>
</dbReference>
<sequence length="807" mass="87528">MLSRVAEDLKTSTPDSNSQQILEHANMSCIVDHLCLCLASSGSSLAYGSSQMLAAPCEACRAIWILIDTSETFFKNDNAYIFPLDALQSHCLSQLDQRNSEWGPLSEKLVDLVTRTYLRSKHVQVLLSRCCLHNGLMPSVLCGLPSSLSITSVASGGEDGTVISEIFSILSYATSSIKNQQTGETNNFKGRLNNLVYHSCLLLATVAQCLKLSGRDSALLMMTTSPKKHLHRLSAIANHIASEDKIEGSLENHSASAMLALASILSLEMGFSAESSVPEMAMPLIPRATKLCYHLRHMPSHEGGVISHSAKCNLPKWHGLLDGCVGLLESRLKWGGPLTVQQLVASGTPMLLINLLAGTLSNDSPSDIKNTTNRIGLSPLGVIWTVSSICHCLSGGTLTFRQVLLKTENMKLISSLMSNAYIKLVKNWGGPSGRKDGVRETINVITDLLAFPFVSLQSQPGPLSASASVNGGFILNMGSPGVRVCTEDRDLLKAIKEDMDKYIKVLLEVGVPSLILRCLEHLDLKDLVRPVALLAKMVGRPRLAVELVSKGLLDPNRMKKLLNQSSPGEVILDSLMIISDLSRMDKAFYKYIGEAALLQPLKEFLTHTDPNIRAKACSALGNMCKHNEYFYTSLAEHQIIGLLIDRCADPDKRTQKFACFAIANAAYHSDKLYEELRPSITQLANVLTSAEGDKTKANAAGALSNLVRNSNKLCEDMVSKGALQTLLKFVADCSAFSLNAGKKETASVSPFEIALLSLAKMCSNHQICRQFVKSSEFLPVIARLKHSPETDIANYASVIVAKAGGDS</sequence>
<accession>A0A8S9HUK0</accession>
<dbReference type="EMBL" id="QGKW02001940">
    <property type="protein sequence ID" value="KAF2558578.1"/>
    <property type="molecule type" value="Genomic_DNA"/>
</dbReference>
<evidence type="ECO:0000256" key="2">
    <source>
        <dbReference type="ARBA" id="ARBA00022527"/>
    </source>
</evidence>
<dbReference type="Pfam" id="PF02985">
    <property type="entry name" value="HEAT"/>
    <property type="match status" value="1"/>
</dbReference>
<comment type="catalytic activity">
    <reaction evidence="8">
        <text>L-threonyl-[protein] + ATP = O-phospho-L-threonyl-[protein] + ADP + H(+)</text>
        <dbReference type="Rhea" id="RHEA:46608"/>
        <dbReference type="Rhea" id="RHEA-COMP:11060"/>
        <dbReference type="Rhea" id="RHEA-COMP:11605"/>
        <dbReference type="ChEBI" id="CHEBI:15378"/>
        <dbReference type="ChEBI" id="CHEBI:30013"/>
        <dbReference type="ChEBI" id="CHEBI:30616"/>
        <dbReference type="ChEBI" id="CHEBI:61977"/>
        <dbReference type="ChEBI" id="CHEBI:456216"/>
        <dbReference type="EC" id="2.7.11.1"/>
    </reaction>
</comment>
<evidence type="ECO:0000256" key="7">
    <source>
        <dbReference type="ARBA" id="ARBA00022840"/>
    </source>
</evidence>
<dbReference type="InterPro" id="IPR016024">
    <property type="entry name" value="ARM-type_fold"/>
</dbReference>
<evidence type="ECO:0000313" key="10">
    <source>
        <dbReference type="EMBL" id="KAF2558578.1"/>
    </source>
</evidence>
<proteinExistence type="predicted"/>
<name>A0A8S9HUK0_BRACR</name>
<dbReference type="SUPFAM" id="SSF48371">
    <property type="entry name" value="ARM repeat"/>
    <property type="match status" value="1"/>
</dbReference>
<dbReference type="FunFam" id="1.25.10.10:FF:000223">
    <property type="entry name" value="Serine/threonine-protein kinase TIO"/>
    <property type="match status" value="1"/>
</dbReference>
<evidence type="ECO:0000313" key="11">
    <source>
        <dbReference type="Proteomes" id="UP000712281"/>
    </source>
</evidence>
<evidence type="ECO:0000256" key="4">
    <source>
        <dbReference type="ARBA" id="ARBA00022737"/>
    </source>
</evidence>
<keyword evidence="7" id="KW-0067">ATP-binding</keyword>
<dbReference type="PANTHER" id="PTHR22983">
    <property type="entry name" value="PROTEIN KINASE RELATED"/>
    <property type="match status" value="1"/>
</dbReference>
<evidence type="ECO:0000256" key="3">
    <source>
        <dbReference type="ARBA" id="ARBA00022679"/>
    </source>
</evidence>
<dbReference type="GO" id="GO:0005737">
    <property type="term" value="C:cytoplasm"/>
    <property type="evidence" value="ECO:0007669"/>
    <property type="project" value="UniProtKB-ARBA"/>
</dbReference>
<dbReference type="Gene3D" id="1.25.10.10">
    <property type="entry name" value="Leucine-rich Repeat Variant"/>
    <property type="match status" value="1"/>
</dbReference>
<evidence type="ECO:0000256" key="5">
    <source>
        <dbReference type="ARBA" id="ARBA00022741"/>
    </source>
</evidence>
<keyword evidence="4" id="KW-0677">Repeat</keyword>
<dbReference type="GO" id="GO:0005524">
    <property type="term" value="F:ATP binding"/>
    <property type="evidence" value="ECO:0007669"/>
    <property type="project" value="UniProtKB-KW"/>
</dbReference>